<dbReference type="EMBL" id="LGKP01000027">
    <property type="protein sequence ID" value="KPL83703.1"/>
    <property type="molecule type" value="Genomic_DNA"/>
</dbReference>
<keyword evidence="3" id="KW-1185">Reference proteome</keyword>
<comment type="caution">
    <text evidence="2">The sequence shown here is derived from an EMBL/GenBank/DDBJ whole genome shotgun (WGS) entry which is preliminary data.</text>
</comment>
<name>A0A0P6Y306_9CHLR</name>
<dbReference type="PROSITE" id="PS01125">
    <property type="entry name" value="ROK"/>
    <property type="match status" value="1"/>
</dbReference>
<dbReference type="SUPFAM" id="SSF53067">
    <property type="entry name" value="Actin-like ATPase domain"/>
    <property type="match status" value="1"/>
</dbReference>
<dbReference type="PANTHER" id="PTHR18964:SF149">
    <property type="entry name" value="BIFUNCTIONAL UDP-N-ACETYLGLUCOSAMINE 2-EPIMERASE_N-ACETYLMANNOSAMINE KINASE"/>
    <property type="match status" value="1"/>
</dbReference>
<evidence type="ECO:0000256" key="1">
    <source>
        <dbReference type="ARBA" id="ARBA00006479"/>
    </source>
</evidence>
<dbReference type="Pfam" id="PF00480">
    <property type="entry name" value="ROK"/>
    <property type="match status" value="1"/>
</dbReference>
<dbReference type="RefSeq" id="WP_054536081.1">
    <property type="nucleotide sequence ID" value="NZ_LGKP01000027.1"/>
</dbReference>
<evidence type="ECO:0000313" key="2">
    <source>
        <dbReference type="EMBL" id="KPL83703.1"/>
    </source>
</evidence>
<dbReference type="Proteomes" id="UP000050277">
    <property type="component" value="Unassembled WGS sequence"/>
</dbReference>
<dbReference type="STRING" id="70996.SE18_19200"/>
<reference evidence="2 3" key="1">
    <citation type="submission" date="2015-07" db="EMBL/GenBank/DDBJ databases">
        <title>Whole genome sequence of Herpetosiphon geysericola DSM 7119.</title>
        <authorList>
            <person name="Hemp J."/>
            <person name="Ward L.M."/>
            <person name="Pace L.A."/>
            <person name="Fischer W.W."/>
        </authorList>
    </citation>
    <scope>NUCLEOTIDE SEQUENCE [LARGE SCALE GENOMIC DNA]</scope>
    <source>
        <strain evidence="2 3">DSM 7119</strain>
    </source>
</reference>
<dbReference type="AlphaFoldDB" id="A0A0P6Y306"/>
<sequence>MTELWNSLKQQIAQHNWGLFGPTSYVLGVDLGSYGLRAVVTDICGEHLFHANRELAAESNATTVLEQSFSLIHELLETNHVPAQQLVRIGVGFGGPVDAVRGVTRRSYRMAGWDDLNVCEQFEAAFDAQTLIENDASLIAFGEYMFGAGRDVQDLYYLHLSTGVGSGLVLNGQLHRGVTTSAGEIGHARYSLSHQREIEDLLSIRGLLARANELGLQTDDLDILFNDPEAGAKTISEAVDVLGLGLAGVVQLLDPALLVLGGIVTRKGGDGLCSAVEAQVNQMISPTPQRHVPVVHSLLGAEAVAIGGLALALQSLNQ</sequence>
<proteinExistence type="inferred from homology"/>
<dbReference type="CDD" id="cd23763">
    <property type="entry name" value="ASKHA_ATPase_ROK"/>
    <property type="match status" value="1"/>
</dbReference>
<dbReference type="OrthoDB" id="9810372at2"/>
<dbReference type="Gene3D" id="3.30.420.40">
    <property type="match status" value="2"/>
</dbReference>
<dbReference type="InterPro" id="IPR043129">
    <property type="entry name" value="ATPase_NBD"/>
</dbReference>
<accession>A0A0P6Y306</accession>
<comment type="similarity">
    <text evidence="1">Belongs to the ROK (NagC/XylR) family.</text>
</comment>
<organism evidence="2 3">
    <name type="scientific">Herpetosiphon geysericola</name>
    <dbReference type="NCBI Taxonomy" id="70996"/>
    <lineage>
        <taxon>Bacteria</taxon>
        <taxon>Bacillati</taxon>
        <taxon>Chloroflexota</taxon>
        <taxon>Chloroflexia</taxon>
        <taxon>Herpetosiphonales</taxon>
        <taxon>Herpetosiphonaceae</taxon>
        <taxon>Herpetosiphon</taxon>
    </lineage>
</organism>
<dbReference type="InterPro" id="IPR049874">
    <property type="entry name" value="ROK_cs"/>
</dbReference>
<dbReference type="PANTHER" id="PTHR18964">
    <property type="entry name" value="ROK (REPRESSOR, ORF, KINASE) FAMILY"/>
    <property type="match status" value="1"/>
</dbReference>
<evidence type="ECO:0008006" key="4">
    <source>
        <dbReference type="Google" id="ProtNLM"/>
    </source>
</evidence>
<protein>
    <recommendedName>
        <fullName evidence="4">ROK family protein</fullName>
    </recommendedName>
</protein>
<evidence type="ECO:0000313" key="3">
    <source>
        <dbReference type="Proteomes" id="UP000050277"/>
    </source>
</evidence>
<dbReference type="InterPro" id="IPR000600">
    <property type="entry name" value="ROK"/>
</dbReference>
<gene>
    <name evidence="2" type="ORF">SE18_19200</name>
</gene>